<dbReference type="STRING" id="307486.GCA_000807215_00732"/>
<dbReference type="GO" id="GO:0004081">
    <property type="term" value="F:bis(5'-nucleosyl)-tetraphosphatase (asymmetrical) activity"/>
    <property type="evidence" value="ECO:0007669"/>
    <property type="project" value="TreeGrafter"/>
</dbReference>
<protein>
    <submittedName>
        <fullName evidence="3">NUDIX domain protein</fullName>
    </submittedName>
</protein>
<name>A0A554WZU1_9BURK</name>
<dbReference type="InterPro" id="IPR000086">
    <property type="entry name" value="NUDIX_hydrolase_dom"/>
</dbReference>
<gene>
    <name evidence="3" type="ORF">Ttaiw_02407</name>
</gene>
<proteinExistence type="predicted"/>
<dbReference type="EMBL" id="VJOM01000040">
    <property type="protein sequence ID" value="TSE29110.1"/>
    <property type="molecule type" value="Genomic_DNA"/>
</dbReference>
<dbReference type="Pfam" id="PF00293">
    <property type="entry name" value="NUDIX"/>
    <property type="match status" value="1"/>
</dbReference>
<sequence length="215" mass="23459">MPPIAHPQPGPKGQTVWIQHPHTARLQGWDDPDATVTVTPGVALPVATLNGVPLQSWHAPREPHAWQAIDGQQQLGEPELAIATSGRKLASGLVMREPDGRVWLVSPTNAFGGYQTTFPKGRVEPGLSPQANAIREAWEESGLKARIIAWLGDVDRTTTRTRYYLAQREAGSPADMGWESQAVHLAPLAQAHALLTSPYDQKVLELLHQHLRAPS</sequence>
<evidence type="ECO:0000256" key="1">
    <source>
        <dbReference type="ARBA" id="ARBA00022801"/>
    </source>
</evidence>
<dbReference type="Gene3D" id="3.90.79.10">
    <property type="entry name" value="Nucleoside Triphosphate Pyrophosphohydrolase"/>
    <property type="match status" value="1"/>
</dbReference>
<dbReference type="Proteomes" id="UP000317763">
    <property type="component" value="Unassembled WGS sequence"/>
</dbReference>
<organism evidence="3 4">
    <name type="scientific">Tepidimonas taiwanensis</name>
    <dbReference type="NCBI Taxonomy" id="307486"/>
    <lineage>
        <taxon>Bacteria</taxon>
        <taxon>Pseudomonadati</taxon>
        <taxon>Pseudomonadota</taxon>
        <taxon>Betaproteobacteria</taxon>
        <taxon>Burkholderiales</taxon>
        <taxon>Tepidimonas</taxon>
    </lineage>
</organism>
<dbReference type="GO" id="GO:0006754">
    <property type="term" value="P:ATP biosynthetic process"/>
    <property type="evidence" value="ECO:0007669"/>
    <property type="project" value="TreeGrafter"/>
</dbReference>
<dbReference type="PROSITE" id="PS51462">
    <property type="entry name" value="NUDIX"/>
    <property type="match status" value="1"/>
</dbReference>
<dbReference type="InterPro" id="IPR051325">
    <property type="entry name" value="Nudix_hydrolase_domain"/>
</dbReference>
<evidence type="ECO:0000313" key="4">
    <source>
        <dbReference type="Proteomes" id="UP000317763"/>
    </source>
</evidence>
<dbReference type="PANTHER" id="PTHR21340">
    <property type="entry name" value="DIADENOSINE 5,5-P1,P4-TETRAPHOSPHATE PYROPHOSPHOHYDROLASE MUTT"/>
    <property type="match status" value="1"/>
</dbReference>
<reference evidence="3 4" key="1">
    <citation type="submission" date="2019-07" db="EMBL/GenBank/DDBJ databases">
        <title>Tepidimonas taiwanensis I1-1 draft genome.</title>
        <authorList>
            <person name="Da Costa M.S."/>
            <person name="Froufe H.J.C."/>
            <person name="Egas C."/>
            <person name="Albuquerque L."/>
        </authorList>
    </citation>
    <scope>NUCLEOTIDE SEQUENCE [LARGE SCALE GENOMIC DNA]</scope>
    <source>
        <strain evidence="3 4">I1-1</strain>
    </source>
</reference>
<comment type="caution">
    <text evidence="3">The sequence shown here is derived from an EMBL/GenBank/DDBJ whole genome shotgun (WGS) entry which is preliminary data.</text>
</comment>
<dbReference type="AlphaFoldDB" id="A0A554WZU1"/>
<evidence type="ECO:0000259" key="2">
    <source>
        <dbReference type="PROSITE" id="PS51462"/>
    </source>
</evidence>
<keyword evidence="1" id="KW-0378">Hydrolase</keyword>
<dbReference type="InterPro" id="IPR015797">
    <property type="entry name" value="NUDIX_hydrolase-like_dom_sf"/>
</dbReference>
<evidence type="ECO:0000313" key="3">
    <source>
        <dbReference type="EMBL" id="TSE29110.1"/>
    </source>
</evidence>
<keyword evidence="4" id="KW-1185">Reference proteome</keyword>
<dbReference type="PANTHER" id="PTHR21340:SF0">
    <property type="entry name" value="BIS(5'-NUCLEOSYL)-TETRAPHOSPHATASE [ASYMMETRICAL]"/>
    <property type="match status" value="1"/>
</dbReference>
<dbReference type="SUPFAM" id="SSF55811">
    <property type="entry name" value="Nudix"/>
    <property type="match status" value="1"/>
</dbReference>
<dbReference type="GO" id="GO:0006167">
    <property type="term" value="P:AMP biosynthetic process"/>
    <property type="evidence" value="ECO:0007669"/>
    <property type="project" value="TreeGrafter"/>
</dbReference>
<accession>A0A554WZU1</accession>
<dbReference type="OrthoDB" id="6934663at2"/>
<feature type="domain" description="Nudix hydrolase" evidence="2">
    <location>
        <begin position="86"/>
        <end position="209"/>
    </location>
</feature>